<keyword evidence="3 5" id="KW-0371">Homeobox</keyword>
<dbReference type="PANTHER" id="PTHR45664:SF18">
    <property type="entry name" value="HOMEOBOX PROTEIN HOX3"/>
    <property type="match status" value="1"/>
</dbReference>
<dbReference type="Pfam" id="PF00046">
    <property type="entry name" value="Homeodomain"/>
    <property type="match status" value="1"/>
</dbReference>
<feature type="DNA-binding region" description="Homeobox" evidence="5">
    <location>
        <begin position="233"/>
        <end position="292"/>
    </location>
</feature>
<gene>
    <name evidence="9" type="primary">hox3</name>
</gene>
<proteinExistence type="evidence at transcript level"/>
<sequence length="606" mass="67558">MCHTSKWKKSSTSKNKKLYRTVMPFKTPLSPYINNNSCYATASPDLVAKGFDGGGSGDQNDHPHDEDSSGNSQVILDIEDTSNHDEGSQLDEEQQKLLLLSRSLCQEQNSPPVAPSTYTSAFTSIKLFNPFQGRLQNLSPFSPQLEEEETPRDDKSPSFDNVEYLNYREDKSRNVSSEDQKLFPSREDAEDMFVNKPIYPWMVDSRHNTKNRQSQVYESSKDQFSQYLGDQPAKRARTAYTSAQLVELEKEFHFNRYLCRPRRIEMASLLNLTERQIKIWFQNRRMKYKKEQKSKGIFCQAVDKETPCSGGSLPGSSPITHSPTSPNTASNSNCNLSNSGTQAAALDSTNQSFTAYGLDCSPSNTGVLESCSLRTHSDPLLSSPIKASVSQASNFLSNKPFNTSSNNRPVQPYQNLFSDANLQHRHLQQELCFAQNEKKSVMSSPSASSTPSQSVSTPPSPSSPFQLNFQPVTADSPMNVPFMSDMDSGTKNNAFYYNSGMASRFVVQPHSAWDQSGVGMQLQNNIQSSMGLLCTAVDYSATNNVRAIVNNSAYQAQLHSGSYYYPHPQQMIASSPMTHEWLVQSQEASRGQKYAFPSTSPKLAHL</sequence>
<dbReference type="InterPro" id="IPR020479">
    <property type="entry name" value="HD_metazoa"/>
</dbReference>
<feature type="region of interest" description="Disordered" evidence="7">
    <location>
        <begin position="307"/>
        <end position="336"/>
    </location>
</feature>
<dbReference type="GO" id="GO:0000981">
    <property type="term" value="F:DNA-binding transcription factor activity, RNA polymerase II-specific"/>
    <property type="evidence" value="ECO:0007669"/>
    <property type="project" value="InterPro"/>
</dbReference>
<feature type="region of interest" description="Disordered" evidence="7">
    <location>
        <begin position="50"/>
        <end position="71"/>
    </location>
</feature>
<protein>
    <submittedName>
        <fullName evidence="9">Hox3 protein</fullName>
    </submittedName>
</protein>
<dbReference type="GeneID" id="107440707"/>
<dbReference type="CDD" id="cd00086">
    <property type="entry name" value="homeodomain"/>
    <property type="match status" value="1"/>
</dbReference>
<evidence type="ECO:0000256" key="2">
    <source>
        <dbReference type="ARBA" id="ARBA00023125"/>
    </source>
</evidence>
<feature type="compositionally biased region" description="Basic and acidic residues" evidence="7">
    <location>
        <begin position="166"/>
        <end position="182"/>
    </location>
</feature>
<dbReference type="PROSITE" id="PS00027">
    <property type="entry name" value="HOMEOBOX_1"/>
    <property type="match status" value="1"/>
</dbReference>
<evidence type="ECO:0000256" key="5">
    <source>
        <dbReference type="PROSITE-ProRule" id="PRU00108"/>
    </source>
</evidence>
<evidence type="ECO:0000256" key="1">
    <source>
        <dbReference type="ARBA" id="ARBA00004123"/>
    </source>
</evidence>
<feature type="region of interest" description="Disordered" evidence="7">
    <location>
        <begin position="442"/>
        <end position="470"/>
    </location>
</feature>
<reference evidence="9" key="1">
    <citation type="journal article" date="2009" name="Curr. Biol.">
        <title>hunchback functions as a segmentation gene in the spider Achaearanea tepidario rum.</title>
        <authorList>
            <person name="Schwager E.E."/>
            <person name="Pechmann M."/>
            <person name="Feitosa N.M."/>
            <person name="McGregor A.P."/>
            <person name="Damen W.G."/>
        </authorList>
    </citation>
    <scope>NUCLEOTIDE SEQUENCE</scope>
    <source>
        <tissue evidence="9">Embryo</tissue>
    </source>
</reference>
<dbReference type="Gene3D" id="1.10.10.60">
    <property type="entry name" value="Homeodomain-like"/>
    <property type="match status" value="1"/>
</dbReference>
<evidence type="ECO:0000256" key="4">
    <source>
        <dbReference type="ARBA" id="ARBA00023242"/>
    </source>
</evidence>
<feature type="compositionally biased region" description="Low complexity" evidence="7">
    <location>
        <begin position="307"/>
        <end position="335"/>
    </location>
</feature>
<dbReference type="RefSeq" id="NP_001310738.1">
    <property type="nucleotide sequence ID" value="NM_001323809.1"/>
</dbReference>
<dbReference type="InterPro" id="IPR009057">
    <property type="entry name" value="Homeodomain-like_sf"/>
</dbReference>
<accession>C8Z2G5</accession>
<feature type="region of interest" description="Disordered" evidence="7">
    <location>
        <begin position="143"/>
        <end position="182"/>
    </location>
</feature>
<evidence type="ECO:0000259" key="8">
    <source>
        <dbReference type="PROSITE" id="PS50071"/>
    </source>
</evidence>
<dbReference type="OrthoDB" id="6159439at2759"/>
<dbReference type="FunFam" id="1.10.10.60:FF:000504">
    <property type="entry name" value="Transcription factor RFX3"/>
    <property type="match status" value="1"/>
</dbReference>
<name>C8Z2G5_PARTP</name>
<dbReference type="SMART" id="SM00389">
    <property type="entry name" value="HOX"/>
    <property type="match status" value="1"/>
</dbReference>
<evidence type="ECO:0000256" key="7">
    <source>
        <dbReference type="SAM" id="MobiDB-lite"/>
    </source>
</evidence>
<feature type="compositionally biased region" description="Low complexity" evidence="7">
    <location>
        <begin position="442"/>
        <end position="457"/>
    </location>
</feature>
<dbReference type="SUPFAM" id="SSF46689">
    <property type="entry name" value="Homeodomain-like"/>
    <property type="match status" value="1"/>
</dbReference>
<comment type="subcellular location">
    <subcellularLocation>
        <location evidence="1 5 6">Nucleus</location>
    </subcellularLocation>
</comment>
<keyword evidence="4 5" id="KW-0539">Nucleus</keyword>
<dbReference type="EMBL" id="FM956095">
    <property type="protein sequence ID" value="CAX11342.1"/>
    <property type="molecule type" value="mRNA"/>
</dbReference>
<dbReference type="AlphaFoldDB" id="C8Z2G5"/>
<keyword evidence="2 5" id="KW-0238">DNA-binding</keyword>
<evidence type="ECO:0000313" key="9">
    <source>
        <dbReference type="EMBL" id="CAX11342.1"/>
    </source>
</evidence>
<dbReference type="GO" id="GO:0005634">
    <property type="term" value="C:nucleus"/>
    <property type="evidence" value="ECO:0007669"/>
    <property type="project" value="UniProtKB-SubCell"/>
</dbReference>
<dbReference type="GO" id="GO:0000978">
    <property type="term" value="F:RNA polymerase II cis-regulatory region sequence-specific DNA binding"/>
    <property type="evidence" value="ECO:0007669"/>
    <property type="project" value="TreeGrafter"/>
</dbReference>
<feature type="domain" description="Homeobox" evidence="8">
    <location>
        <begin position="231"/>
        <end position="291"/>
    </location>
</feature>
<evidence type="ECO:0000256" key="3">
    <source>
        <dbReference type="ARBA" id="ARBA00023155"/>
    </source>
</evidence>
<dbReference type="PANTHER" id="PTHR45664">
    <property type="entry name" value="PROTEIN ZERKNUELLT 1-RELATED"/>
    <property type="match status" value="1"/>
</dbReference>
<dbReference type="KEGG" id="ptep:107440707"/>
<organism evidence="9">
    <name type="scientific">Parasteatoda tepidariorum</name>
    <name type="common">Common house spider</name>
    <name type="synonym">Achaearanea tepidariorum</name>
    <dbReference type="NCBI Taxonomy" id="114398"/>
    <lineage>
        <taxon>Eukaryota</taxon>
        <taxon>Metazoa</taxon>
        <taxon>Ecdysozoa</taxon>
        <taxon>Arthropoda</taxon>
        <taxon>Chelicerata</taxon>
        <taxon>Arachnida</taxon>
        <taxon>Araneae</taxon>
        <taxon>Araneomorphae</taxon>
        <taxon>Entelegynae</taxon>
        <taxon>Araneoidea</taxon>
        <taxon>Theridiidae</taxon>
        <taxon>Parasteatoda</taxon>
    </lineage>
</organism>
<dbReference type="InterPro" id="IPR017970">
    <property type="entry name" value="Homeobox_CS"/>
</dbReference>
<dbReference type="PRINTS" id="PR00024">
    <property type="entry name" value="HOMEOBOX"/>
</dbReference>
<dbReference type="PROSITE" id="PS50071">
    <property type="entry name" value="HOMEOBOX_2"/>
    <property type="match status" value="1"/>
</dbReference>
<dbReference type="InterPro" id="IPR001356">
    <property type="entry name" value="HD"/>
</dbReference>
<evidence type="ECO:0000256" key="6">
    <source>
        <dbReference type="RuleBase" id="RU000682"/>
    </source>
</evidence>